<dbReference type="RefSeq" id="YP_008130346.1">
    <property type="nucleotide sequence ID" value="NC_021563.1"/>
</dbReference>
<dbReference type="GeneID" id="15957279"/>
<evidence type="ECO:0000313" key="2">
    <source>
        <dbReference type="Proteomes" id="UP000014420"/>
    </source>
</evidence>
<dbReference type="KEGG" id="vg:15957279"/>
<protein>
    <submittedName>
        <fullName evidence="1">Uncharacterized protein</fullName>
    </submittedName>
</protein>
<proteinExistence type="predicted"/>
<dbReference type="EMBL" id="KC460990">
    <property type="protein sequence ID" value="AGN89499.1"/>
    <property type="molecule type" value="Genomic_DNA"/>
</dbReference>
<reference evidence="1 2" key="1">
    <citation type="journal article" date="2014" name="Virol. J.">
        <title>The genome and proteome of Serratia bacteriophage ? which forms unstable lysogens.</title>
        <authorList>
            <person name="Denyes J.M."/>
            <person name="Krell P.J."/>
            <person name="Manderville R.A."/>
            <person name="Ackermann H.W."/>
            <person name="She Y.M."/>
            <person name="Kropinski A.M."/>
        </authorList>
    </citation>
    <scope>NUCLEOTIDE SEQUENCE [LARGE SCALE GENOMIC DNA]</scope>
</reference>
<keyword evidence="2" id="KW-1185">Reference proteome</keyword>
<accession>R9W0Z9</accession>
<name>R9W0Z9_9CAUD</name>
<dbReference type="Proteomes" id="UP000014420">
    <property type="component" value="Segment"/>
</dbReference>
<gene>
    <name evidence="1" type="ORF">Eta_0053</name>
</gene>
<sequence length="34" mass="3965">MKAPKPKLTKEERAMQIAILNNMKRRKKRQAAQG</sequence>
<evidence type="ECO:0000313" key="1">
    <source>
        <dbReference type="EMBL" id="AGN89499.1"/>
    </source>
</evidence>
<organism evidence="1 2">
    <name type="scientific">Serratia phage Eta</name>
    <dbReference type="NCBI Taxonomy" id="1282995"/>
    <lineage>
        <taxon>Viruses</taxon>
        <taxon>Duplodnaviria</taxon>
        <taxon>Heunggongvirae</taxon>
        <taxon>Uroviricota</taxon>
        <taxon>Caudoviricetes</taxon>
        <taxon>Sarkviridae</taxon>
        <taxon>Seretavirus</taxon>
        <taxon>Seretavirus eta</taxon>
    </lineage>
</organism>